<protein>
    <recommendedName>
        <fullName evidence="2">KRAB domain-containing protein</fullName>
    </recommendedName>
</protein>
<dbReference type="SMART" id="SM00349">
    <property type="entry name" value="KRAB"/>
    <property type="match status" value="1"/>
</dbReference>
<feature type="domain" description="KRAB" evidence="2">
    <location>
        <begin position="11"/>
        <end position="82"/>
    </location>
</feature>
<dbReference type="SUPFAM" id="SSF109640">
    <property type="entry name" value="KRAB domain (Kruppel-associated box)"/>
    <property type="match status" value="1"/>
</dbReference>
<dbReference type="CDD" id="cd07765">
    <property type="entry name" value="KRAB_A-box"/>
    <property type="match status" value="1"/>
</dbReference>
<feature type="compositionally biased region" description="Basic and acidic residues" evidence="1">
    <location>
        <begin position="140"/>
        <end position="152"/>
    </location>
</feature>
<dbReference type="EMBL" id="JANPWB010000015">
    <property type="protein sequence ID" value="KAJ1086876.1"/>
    <property type="molecule type" value="Genomic_DNA"/>
</dbReference>
<evidence type="ECO:0000256" key="1">
    <source>
        <dbReference type="SAM" id="MobiDB-lite"/>
    </source>
</evidence>
<sequence length="269" mass="30152">MSQPGPEKAEFTFYDVAARFSDDEWKLLHEWQKELYNNVMKEIQEALYSLGPLIAISVFSLRAKGKEELYSTNKQDSEGSHSTNPSPSPVVNAEFSSIDNNTDETHFKDEPEAEGNSPEPIVISPHDTLSSEEDADLDSTDYHGSETSERTSRTTGVGIMNRQRKVRASIPFTKQKTPCKSLPRESKIQMSHSSHKGITLRRQVWGEGYQSKRGSSGDQLPKCFNIIHIKVYISQSTSQNLKCLFNLSQAKDIPRSTGGVNHGNINFLL</sequence>
<evidence type="ECO:0000313" key="3">
    <source>
        <dbReference type="EMBL" id="KAJ1086876.1"/>
    </source>
</evidence>
<dbReference type="PROSITE" id="PS50805">
    <property type="entry name" value="KRAB"/>
    <property type="match status" value="1"/>
</dbReference>
<dbReference type="PANTHER" id="PTHR23232:SF118">
    <property type="entry name" value="ZINC FINGER PROTEIN 746"/>
    <property type="match status" value="1"/>
</dbReference>
<dbReference type="GO" id="GO:0006355">
    <property type="term" value="P:regulation of DNA-templated transcription"/>
    <property type="evidence" value="ECO:0007669"/>
    <property type="project" value="InterPro"/>
</dbReference>
<name>A0AAV7L5E2_PLEWA</name>
<evidence type="ECO:0000313" key="4">
    <source>
        <dbReference type="Proteomes" id="UP001066276"/>
    </source>
</evidence>
<dbReference type="AlphaFoldDB" id="A0AAV7L5E2"/>
<feature type="compositionally biased region" description="Basic and acidic residues" evidence="1">
    <location>
        <begin position="70"/>
        <end position="79"/>
    </location>
</feature>
<proteinExistence type="predicted"/>
<feature type="region of interest" description="Disordered" evidence="1">
    <location>
        <begin position="175"/>
        <end position="195"/>
    </location>
</feature>
<feature type="region of interest" description="Disordered" evidence="1">
    <location>
        <begin position="70"/>
        <end position="155"/>
    </location>
</feature>
<reference evidence="3" key="1">
    <citation type="journal article" date="2022" name="bioRxiv">
        <title>Sequencing and chromosome-scale assembly of the giantPleurodeles waltlgenome.</title>
        <authorList>
            <person name="Brown T."/>
            <person name="Elewa A."/>
            <person name="Iarovenko S."/>
            <person name="Subramanian E."/>
            <person name="Araus A.J."/>
            <person name="Petzold A."/>
            <person name="Susuki M."/>
            <person name="Suzuki K.-i.T."/>
            <person name="Hayashi T."/>
            <person name="Toyoda A."/>
            <person name="Oliveira C."/>
            <person name="Osipova E."/>
            <person name="Leigh N.D."/>
            <person name="Simon A."/>
            <person name="Yun M.H."/>
        </authorList>
    </citation>
    <scope>NUCLEOTIDE SEQUENCE</scope>
    <source>
        <strain evidence="3">20211129_DDA</strain>
        <tissue evidence="3">Liver</tissue>
    </source>
</reference>
<dbReference type="InterPro" id="IPR036051">
    <property type="entry name" value="KRAB_dom_sf"/>
</dbReference>
<gene>
    <name evidence="3" type="ORF">NDU88_000076</name>
</gene>
<dbReference type="InterPro" id="IPR001909">
    <property type="entry name" value="KRAB"/>
</dbReference>
<dbReference type="Gene3D" id="6.10.140.140">
    <property type="match status" value="1"/>
</dbReference>
<comment type="caution">
    <text evidence="3">The sequence shown here is derived from an EMBL/GenBank/DDBJ whole genome shotgun (WGS) entry which is preliminary data.</text>
</comment>
<evidence type="ECO:0000259" key="2">
    <source>
        <dbReference type="PROSITE" id="PS50805"/>
    </source>
</evidence>
<dbReference type="Proteomes" id="UP001066276">
    <property type="component" value="Chromosome 11"/>
</dbReference>
<dbReference type="Pfam" id="PF01352">
    <property type="entry name" value="KRAB"/>
    <property type="match status" value="1"/>
</dbReference>
<dbReference type="PANTHER" id="PTHR23232">
    <property type="entry name" value="KRAB DOMAIN C2H2 ZINC FINGER"/>
    <property type="match status" value="1"/>
</dbReference>
<organism evidence="3 4">
    <name type="scientific">Pleurodeles waltl</name>
    <name type="common">Iberian ribbed newt</name>
    <dbReference type="NCBI Taxonomy" id="8319"/>
    <lineage>
        <taxon>Eukaryota</taxon>
        <taxon>Metazoa</taxon>
        <taxon>Chordata</taxon>
        <taxon>Craniata</taxon>
        <taxon>Vertebrata</taxon>
        <taxon>Euteleostomi</taxon>
        <taxon>Amphibia</taxon>
        <taxon>Batrachia</taxon>
        <taxon>Caudata</taxon>
        <taxon>Salamandroidea</taxon>
        <taxon>Salamandridae</taxon>
        <taxon>Pleurodelinae</taxon>
        <taxon>Pleurodeles</taxon>
    </lineage>
</organism>
<feature type="compositionally biased region" description="Acidic residues" evidence="1">
    <location>
        <begin position="130"/>
        <end position="139"/>
    </location>
</feature>
<dbReference type="InterPro" id="IPR050169">
    <property type="entry name" value="Krueppel_C2H2_ZnF"/>
</dbReference>
<accession>A0AAV7L5E2</accession>
<keyword evidence="4" id="KW-1185">Reference proteome</keyword>